<dbReference type="AlphaFoldDB" id="W6U5J0"/>
<organism evidence="2 3">
    <name type="scientific">Echinococcus granulosus</name>
    <name type="common">Hydatid tapeworm</name>
    <dbReference type="NCBI Taxonomy" id="6210"/>
    <lineage>
        <taxon>Eukaryota</taxon>
        <taxon>Metazoa</taxon>
        <taxon>Spiralia</taxon>
        <taxon>Lophotrochozoa</taxon>
        <taxon>Platyhelminthes</taxon>
        <taxon>Cestoda</taxon>
        <taxon>Eucestoda</taxon>
        <taxon>Cyclophyllidea</taxon>
        <taxon>Taeniidae</taxon>
        <taxon>Echinococcus</taxon>
        <taxon>Echinococcus granulosus group</taxon>
    </lineage>
</organism>
<evidence type="ECO:0000313" key="2">
    <source>
        <dbReference type="EMBL" id="EUB55841.1"/>
    </source>
</evidence>
<keyword evidence="1" id="KW-0472">Membrane</keyword>
<dbReference type="RefSeq" id="XP_024347037.1">
    <property type="nucleotide sequence ID" value="XM_024498564.1"/>
</dbReference>
<reference evidence="2 3" key="1">
    <citation type="journal article" date="2013" name="Nat. Genet.">
        <title>The genome of the hydatid tapeworm Echinococcus granulosus.</title>
        <authorList>
            <person name="Zheng H."/>
            <person name="Zhang W."/>
            <person name="Zhang L."/>
            <person name="Zhang Z."/>
            <person name="Li J."/>
            <person name="Lu G."/>
            <person name="Zhu Y."/>
            <person name="Wang Y."/>
            <person name="Huang Y."/>
            <person name="Liu J."/>
            <person name="Kang H."/>
            <person name="Chen J."/>
            <person name="Wang L."/>
            <person name="Chen A."/>
            <person name="Yu S."/>
            <person name="Gao Z."/>
            <person name="Jin L."/>
            <person name="Gu W."/>
            <person name="Wang Z."/>
            <person name="Zhao L."/>
            <person name="Shi B."/>
            <person name="Wen H."/>
            <person name="Lin R."/>
            <person name="Jones M.K."/>
            <person name="Brejova B."/>
            <person name="Vinar T."/>
            <person name="Zhao G."/>
            <person name="McManus D.P."/>
            <person name="Chen Z."/>
            <person name="Zhou Y."/>
            <person name="Wang S."/>
        </authorList>
    </citation>
    <scope>NUCLEOTIDE SEQUENCE [LARGE SCALE GENOMIC DNA]</scope>
</reference>
<comment type="caution">
    <text evidence="2">The sequence shown here is derived from an EMBL/GenBank/DDBJ whole genome shotgun (WGS) entry which is preliminary data.</text>
</comment>
<name>W6U5J0_ECHGR</name>
<protein>
    <submittedName>
        <fullName evidence="2">Uncharacterized protein</fullName>
    </submittedName>
</protein>
<dbReference type="Proteomes" id="UP000019149">
    <property type="component" value="Unassembled WGS sequence"/>
</dbReference>
<keyword evidence="3" id="KW-1185">Reference proteome</keyword>
<dbReference type="EMBL" id="APAU02000142">
    <property type="protein sequence ID" value="EUB55841.1"/>
    <property type="molecule type" value="Genomic_DNA"/>
</dbReference>
<feature type="transmembrane region" description="Helical" evidence="1">
    <location>
        <begin position="57"/>
        <end position="75"/>
    </location>
</feature>
<dbReference type="GeneID" id="36345030"/>
<evidence type="ECO:0000256" key="1">
    <source>
        <dbReference type="SAM" id="Phobius"/>
    </source>
</evidence>
<sequence>MLANEFLDIHKEWRASWGWFFTKVYRIGRCKFSLLFLYKSTVSVHKLHLNRTKRPQIFVHWIVNVSFVMFCAFLNKSKQTHRWLSFNNLMITIKMNTSVLHRIVREMTHIFIRSKSNLKRRKISFVGKNILLVLVLVGIKIKYQMGFDLKTDTEFEFKIQSGFMQFLALRSKE</sequence>
<dbReference type="KEGG" id="egl:EGR_09315"/>
<evidence type="ECO:0000313" key="3">
    <source>
        <dbReference type="Proteomes" id="UP000019149"/>
    </source>
</evidence>
<proteinExistence type="predicted"/>
<keyword evidence="1" id="KW-0812">Transmembrane</keyword>
<dbReference type="CTD" id="36345030"/>
<gene>
    <name evidence="2" type="ORF">EGR_09315</name>
</gene>
<keyword evidence="1" id="KW-1133">Transmembrane helix</keyword>
<feature type="transmembrane region" description="Helical" evidence="1">
    <location>
        <begin position="123"/>
        <end position="141"/>
    </location>
</feature>
<accession>W6U5J0</accession>